<dbReference type="EMBL" id="BARV01036257">
    <property type="protein sequence ID" value="GAI52063.1"/>
    <property type="molecule type" value="Genomic_DNA"/>
</dbReference>
<comment type="caution">
    <text evidence="1">The sequence shown here is derived from an EMBL/GenBank/DDBJ whole genome shotgun (WGS) entry which is preliminary data.</text>
</comment>
<dbReference type="AlphaFoldDB" id="X1P892"/>
<gene>
    <name evidence="1" type="ORF">S06H3_56374</name>
</gene>
<accession>X1P892</accession>
<sequence>SKSKSLNLQLLSPEYAIDELKKNKQDVLKYSGFN</sequence>
<reference evidence="1" key="1">
    <citation type="journal article" date="2014" name="Front. Microbiol.">
        <title>High frequency of phylogenetically diverse reductive dehalogenase-homologous genes in deep subseafloor sedimentary metagenomes.</title>
        <authorList>
            <person name="Kawai M."/>
            <person name="Futagami T."/>
            <person name="Toyoda A."/>
            <person name="Takaki Y."/>
            <person name="Nishi S."/>
            <person name="Hori S."/>
            <person name="Arai W."/>
            <person name="Tsubouchi T."/>
            <person name="Morono Y."/>
            <person name="Uchiyama I."/>
            <person name="Ito T."/>
            <person name="Fujiyama A."/>
            <person name="Inagaki F."/>
            <person name="Takami H."/>
        </authorList>
    </citation>
    <scope>NUCLEOTIDE SEQUENCE</scope>
    <source>
        <strain evidence="1">Expedition CK06-06</strain>
    </source>
</reference>
<name>X1P892_9ZZZZ</name>
<feature type="non-terminal residue" evidence="1">
    <location>
        <position position="1"/>
    </location>
</feature>
<organism evidence="1">
    <name type="scientific">marine sediment metagenome</name>
    <dbReference type="NCBI Taxonomy" id="412755"/>
    <lineage>
        <taxon>unclassified sequences</taxon>
        <taxon>metagenomes</taxon>
        <taxon>ecological metagenomes</taxon>
    </lineage>
</organism>
<proteinExistence type="predicted"/>
<evidence type="ECO:0000313" key="1">
    <source>
        <dbReference type="EMBL" id="GAI52063.1"/>
    </source>
</evidence>
<protein>
    <submittedName>
        <fullName evidence="1">Uncharacterized protein</fullName>
    </submittedName>
</protein>